<accession>A0A0K9P5F8</accession>
<dbReference type="GO" id="GO:0035267">
    <property type="term" value="C:NuA4 histone acetyltransferase complex"/>
    <property type="evidence" value="ECO:0007669"/>
    <property type="project" value="InterPro"/>
</dbReference>
<keyword evidence="5 6" id="KW-0539">Nucleus</keyword>
<evidence type="ECO:0000256" key="1">
    <source>
        <dbReference type="ARBA" id="ARBA00004123"/>
    </source>
</evidence>
<gene>
    <name evidence="9" type="ORF">ZOSMA_379G00060</name>
</gene>
<dbReference type="InterPro" id="IPR019542">
    <property type="entry name" value="Enhancer_polycomb-like_N"/>
</dbReference>
<reference evidence="10" key="1">
    <citation type="journal article" date="2016" name="Nature">
        <title>The genome of the seagrass Zostera marina reveals angiosperm adaptation to the sea.</title>
        <authorList>
            <person name="Olsen J.L."/>
            <person name="Rouze P."/>
            <person name="Verhelst B."/>
            <person name="Lin Y.-C."/>
            <person name="Bayer T."/>
            <person name="Collen J."/>
            <person name="Dattolo E."/>
            <person name="De Paoli E."/>
            <person name="Dittami S."/>
            <person name="Maumus F."/>
            <person name="Michel G."/>
            <person name="Kersting A."/>
            <person name="Lauritano C."/>
            <person name="Lohaus R."/>
            <person name="Toepel M."/>
            <person name="Tonon T."/>
            <person name="Vanneste K."/>
            <person name="Amirebrahimi M."/>
            <person name="Brakel J."/>
            <person name="Bostroem C."/>
            <person name="Chovatia M."/>
            <person name="Grimwood J."/>
            <person name="Jenkins J.W."/>
            <person name="Jueterbock A."/>
            <person name="Mraz A."/>
            <person name="Stam W.T."/>
            <person name="Tice H."/>
            <person name="Bornberg-Bauer E."/>
            <person name="Green P.J."/>
            <person name="Pearson G.A."/>
            <person name="Procaccini G."/>
            <person name="Duarte C.M."/>
            <person name="Schmutz J."/>
            <person name="Reusch T.B.H."/>
            <person name="Van de Peer Y."/>
        </authorList>
    </citation>
    <scope>NUCLEOTIDE SEQUENCE [LARGE SCALE GENOMIC DNA]</scope>
    <source>
        <strain evidence="10">cv. Finnish</strain>
    </source>
</reference>
<evidence type="ECO:0000256" key="3">
    <source>
        <dbReference type="ARBA" id="ARBA00023015"/>
    </source>
</evidence>
<comment type="subcellular location">
    <subcellularLocation>
        <location evidence="1 6">Nucleus</location>
    </subcellularLocation>
</comment>
<dbReference type="OMA" id="YWAAKRQ"/>
<evidence type="ECO:0000313" key="9">
    <source>
        <dbReference type="EMBL" id="KMZ64266.1"/>
    </source>
</evidence>
<evidence type="ECO:0000256" key="7">
    <source>
        <dbReference type="SAM" id="MobiDB-lite"/>
    </source>
</evidence>
<evidence type="ECO:0000313" key="10">
    <source>
        <dbReference type="Proteomes" id="UP000036987"/>
    </source>
</evidence>
<keyword evidence="3 6" id="KW-0805">Transcription regulation</keyword>
<dbReference type="GO" id="GO:0005634">
    <property type="term" value="C:nucleus"/>
    <property type="evidence" value="ECO:0007669"/>
    <property type="project" value="UniProtKB-SubCell"/>
</dbReference>
<evidence type="ECO:0000256" key="2">
    <source>
        <dbReference type="ARBA" id="ARBA00008035"/>
    </source>
</evidence>
<dbReference type="AlphaFoldDB" id="A0A0K9P5F8"/>
<comment type="caution">
    <text evidence="9">The sequence shown here is derived from an EMBL/GenBank/DDBJ whole genome shotgun (WGS) entry which is preliminary data.</text>
</comment>
<dbReference type="GO" id="GO:0032777">
    <property type="term" value="C:piccolo histone acetyltransferase complex"/>
    <property type="evidence" value="ECO:0000318"/>
    <property type="project" value="GO_Central"/>
</dbReference>
<dbReference type="Pfam" id="PF10513">
    <property type="entry name" value="EPL1"/>
    <property type="match status" value="1"/>
</dbReference>
<dbReference type="STRING" id="29655.A0A0K9P5F8"/>
<evidence type="ECO:0000259" key="8">
    <source>
        <dbReference type="Pfam" id="PF10513"/>
    </source>
</evidence>
<dbReference type="EMBL" id="LFYR01001172">
    <property type="protein sequence ID" value="KMZ64266.1"/>
    <property type="molecule type" value="Genomic_DNA"/>
</dbReference>
<comment type="similarity">
    <text evidence="2 6">Belongs to the enhancer of polycomb family.</text>
</comment>
<name>A0A0K9P5F8_ZOSMR</name>
<keyword evidence="10" id="KW-1185">Reference proteome</keyword>
<sequence>MSRLSFRPRPLDIHKKLPIVKSIKEFEDDELLTSSTRNSHLQLVATEGENEGQPVTSKKPAQEIPIPQFVIVDTYERDYTRTFVQPTSYLRGRGARAELGEFIEYDLDNEDERWIQEYNNERTILTPEKFETLLFKLEVLDHKTRERAGIINLSLGSLVPVLLRLDSAVEALQSQCVRYAVLQSVYNYWKTKREHWQKPILQRLQPPPAVNDTNPYNVFRPREKSHRLHTRRMQRRENNVQSFEKLRQVRRRLDQAKIVMAAVIKREEKKREVMQNGVHLEQVQVKLKDEGHQIFGDGMMLPGFPAAPFKYGSSDDDFMDSDDATNFRPPHGRTSSAHGASFIDPRLKMLPMRPTNRVLKYRRVQSGWMQKRVPDEPSFLFTKPLDPEKLAKAGIVPPSDPPIENGSTEPPYRCRGRIGRGGRIIFDRWDPLLRQPLGSDISSHARPLHGDG</sequence>
<evidence type="ECO:0000256" key="4">
    <source>
        <dbReference type="ARBA" id="ARBA00023163"/>
    </source>
</evidence>
<keyword evidence="4 6" id="KW-0804">Transcription</keyword>
<evidence type="ECO:0000256" key="5">
    <source>
        <dbReference type="ARBA" id="ARBA00023242"/>
    </source>
</evidence>
<proteinExistence type="inferred from homology"/>
<feature type="region of interest" description="Disordered" evidence="7">
    <location>
        <begin position="394"/>
        <end position="413"/>
    </location>
</feature>
<organism evidence="9 10">
    <name type="scientific">Zostera marina</name>
    <name type="common">Eelgrass</name>
    <dbReference type="NCBI Taxonomy" id="29655"/>
    <lineage>
        <taxon>Eukaryota</taxon>
        <taxon>Viridiplantae</taxon>
        <taxon>Streptophyta</taxon>
        <taxon>Embryophyta</taxon>
        <taxon>Tracheophyta</taxon>
        <taxon>Spermatophyta</taxon>
        <taxon>Magnoliopsida</taxon>
        <taxon>Liliopsida</taxon>
        <taxon>Zosteraceae</taxon>
        <taxon>Zostera</taxon>
    </lineage>
</organism>
<dbReference type="Proteomes" id="UP000036987">
    <property type="component" value="Unassembled WGS sequence"/>
</dbReference>
<evidence type="ECO:0000256" key="6">
    <source>
        <dbReference type="RuleBase" id="RU361124"/>
    </source>
</evidence>
<protein>
    <recommendedName>
        <fullName evidence="6">Enhancer of polycomb-like protein</fullName>
    </recommendedName>
</protein>
<feature type="domain" description="Enhancer of polycomb-like N-terminal" evidence="8">
    <location>
        <begin position="38"/>
        <end position="138"/>
    </location>
</feature>
<dbReference type="PANTHER" id="PTHR14898">
    <property type="entry name" value="ENHANCER OF POLYCOMB"/>
    <property type="match status" value="1"/>
</dbReference>
<dbReference type="GO" id="GO:0006357">
    <property type="term" value="P:regulation of transcription by RNA polymerase II"/>
    <property type="evidence" value="ECO:0000318"/>
    <property type="project" value="GO_Central"/>
</dbReference>
<dbReference type="InterPro" id="IPR024943">
    <property type="entry name" value="Enhancer_polycomb"/>
</dbReference>
<dbReference type="OrthoDB" id="435275at2759"/>